<evidence type="ECO:0000259" key="2">
    <source>
        <dbReference type="Pfam" id="PF09607"/>
    </source>
</evidence>
<dbReference type="AlphaFoldDB" id="A0A8K0D7J8"/>
<dbReference type="PANTHER" id="PTHR33215:SF13">
    <property type="entry name" value="PROTEIN DISTAL ANTENNA"/>
    <property type="match status" value="1"/>
</dbReference>
<keyword evidence="4" id="KW-1185">Reference proteome</keyword>
<dbReference type="Proteomes" id="UP000801492">
    <property type="component" value="Unassembled WGS sequence"/>
</dbReference>
<organism evidence="3 4">
    <name type="scientific">Ignelater luminosus</name>
    <name type="common">Cucubano</name>
    <name type="synonym">Pyrophorus luminosus</name>
    <dbReference type="NCBI Taxonomy" id="2038154"/>
    <lineage>
        <taxon>Eukaryota</taxon>
        <taxon>Metazoa</taxon>
        <taxon>Ecdysozoa</taxon>
        <taxon>Arthropoda</taxon>
        <taxon>Hexapoda</taxon>
        <taxon>Insecta</taxon>
        <taxon>Pterygota</taxon>
        <taxon>Neoptera</taxon>
        <taxon>Endopterygota</taxon>
        <taxon>Coleoptera</taxon>
        <taxon>Polyphaga</taxon>
        <taxon>Elateriformia</taxon>
        <taxon>Elateroidea</taxon>
        <taxon>Elateridae</taxon>
        <taxon>Agrypninae</taxon>
        <taxon>Pyrophorini</taxon>
        <taxon>Ignelater</taxon>
    </lineage>
</organism>
<dbReference type="Gene3D" id="1.10.10.60">
    <property type="entry name" value="Homeodomain-like"/>
    <property type="match status" value="2"/>
</dbReference>
<proteinExistence type="predicted"/>
<keyword evidence="1" id="KW-0238">DNA-binding</keyword>
<gene>
    <name evidence="3" type="ORF">ILUMI_05298</name>
</gene>
<dbReference type="EMBL" id="VTPC01001956">
    <property type="protein sequence ID" value="KAF2900893.1"/>
    <property type="molecule type" value="Genomic_DNA"/>
</dbReference>
<evidence type="ECO:0000313" key="3">
    <source>
        <dbReference type="EMBL" id="KAF2900893.1"/>
    </source>
</evidence>
<dbReference type="OrthoDB" id="7764420at2759"/>
<dbReference type="InterPro" id="IPR051839">
    <property type="entry name" value="RD_transcriptional_regulator"/>
</dbReference>
<name>A0A8K0D7J8_IGNLU</name>
<evidence type="ECO:0000313" key="4">
    <source>
        <dbReference type="Proteomes" id="UP000801492"/>
    </source>
</evidence>
<dbReference type="GO" id="GO:0003677">
    <property type="term" value="F:DNA binding"/>
    <property type="evidence" value="ECO:0007669"/>
    <property type="project" value="UniProtKB-KW"/>
</dbReference>
<dbReference type="Pfam" id="PF09607">
    <property type="entry name" value="BrkDBD"/>
    <property type="match status" value="2"/>
</dbReference>
<dbReference type="InterPro" id="IPR018586">
    <property type="entry name" value="Brinker_DNA-bd"/>
</dbReference>
<sequence length="444" mass="49994">MVMAHGLNSVLRRGPSTVGCKSEGKSGIGSRRIFAPHFKLQVLDSYRNDADCKGNQRATARKYGIHRRQIQKWLQCENNLRNSVGKGKAASPEARKCGAELSLRSGQHRQRDDLCADAYSQSPTGQEARVLCVDAFVQSPSSQETMCSEAYSQNVTGQEARIPTLTSEHVPGAPLDYTIHSRSQSASPIDPGAPMDLSFKRPVASGDANAPVCCPLSPHAPLQPRIPSPCLVPLIQPHPDIWDLSVRNQKRNYEESASVPNSISPVTESQPKPVKLFKPYLDDLSDDGHEDKPKAVEVVPLCCNRYIPPLPESETHYFNNNHITPDYTYTLHELQPKNTINYYYTINKNYIYPPECEPIPFCPTYDSTGLLQHPSPPLKQRQTYSLDFKLSAIECYYQDSLCRGNQRAVASKYNIHRRQVQKWLKQEDELRNRNEITKHLNAVR</sequence>
<dbReference type="PANTHER" id="PTHR33215">
    <property type="entry name" value="PROTEIN DISTAL ANTENNA"/>
    <property type="match status" value="1"/>
</dbReference>
<reference evidence="3" key="1">
    <citation type="submission" date="2019-08" db="EMBL/GenBank/DDBJ databases">
        <title>The genome of the North American firefly Photinus pyralis.</title>
        <authorList>
            <consortium name="Photinus pyralis genome working group"/>
            <person name="Fallon T.R."/>
            <person name="Sander Lower S.E."/>
            <person name="Weng J.-K."/>
        </authorList>
    </citation>
    <scope>NUCLEOTIDE SEQUENCE</scope>
    <source>
        <strain evidence="3">TRF0915ILg1</strain>
        <tissue evidence="3">Whole body</tissue>
    </source>
</reference>
<evidence type="ECO:0000256" key="1">
    <source>
        <dbReference type="ARBA" id="ARBA00023125"/>
    </source>
</evidence>
<accession>A0A8K0D7J8</accession>
<feature type="domain" description="Brinker DNA-binding" evidence="2">
    <location>
        <begin position="381"/>
        <end position="432"/>
    </location>
</feature>
<protein>
    <recommendedName>
        <fullName evidence="2">Brinker DNA-binding domain-containing protein</fullName>
    </recommendedName>
</protein>
<comment type="caution">
    <text evidence="3">The sequence shown here is derived from an EMBL/GenBank/DDBJ whole genome shotgun (WGS) entry which is preliminary data.</text>
</comment>
<feature type="domain" description="Brinker DNA-binding" evidence="2">
    <location>
        <begin position="29"/>
        <end position="84"/>
    </location>
</feature>